<dbReference type="SUPFAM" id="SSF54631">
    <property type="entry name" value="CBS-domain pair"/>
    <property type="match status" value="1"/>
</dbReference>
<dbReference type="GO" id="GO:0006355">
    <property type="term" value="P:regulation of DNA-templated transcription"/>
    <property type="evidence" value="ECO:0007669"/>
    <property type="project" value="InterPro"/>
</dbReference>
<dbReference type="InterPro" id="IPR025943">
    <property type="entry name" value="Sigma_54_int_dom_ATP-bd_2"/>
</dbReference>
<protein>
    <submittedName>
        <fullName evidence="9">PAS domain S-box protein</fullName>
    </submittedName>
</protein>
<dbReference type="InterPro" id="IPR009057">
    <property type="entry name" value="Homeodomain-like_sf"/>
</dbReference>
<keyword evidence="2" id="KW-0067">ATP-binding</keyword>
<dbReference type="EMBL" id="AJAT01000009">
    <property type="protein sequence ID" value="EOL47184.1"/>
    <property type="molecule type" value="Genomic_DNA"/>
</dbReference>
<proteinExistence type="predicted"/>
<dbReference type="Gene3D" id="3.40.50.300">
    <property type="entry name" value="P-loop containing nucleotide triphosphate hydrolases"/>
    <property type="match status" value="1"/>
</dbReference>
<comment type="caution">
    <text evidence="9">The sequence shown here is derived from an EMBL/GenBank/DDBJ whole genome shotgun (WGS) entry which is preliminary data.</text>
</comment>
<gene>
    <name evidence="9" type="ORF">UC3_00715</name>
</gene>
<dbReference type="AlphaFoldDB" id="R3TZZ0"/>
<dbReference type="Gene3D" id="1.10.8.60">
    <property type="match status" value="1"/>
</dbReference>
<dbReference type="InterPro" id="IPR035965">
    <property type="entry name" value="PAS-like_dom_sf"/>
</dbReference>
<evidence type="ECO:0000259" key="6">
    <source>
        <dbReference type="PROSITE" id="PS50045"/>
    </source>
</evidence>
<evidence type="ECO:0000256" key="5">
    <source>
        <dbReference type="PROSITE-ProRule" id="PRU00703"/>
    </source>
</evidence>
<dbReference type="Pfam" id="PF00158">
    <property type="entry name" value="Sigma54_activat"/>
    <property type="match status" value="1"/>
</dbReference>
<evidence type="ECO:0000313" key="9">
    <source>
        <dbReference type="EMBL" id="EOL47184.1"/>
    </source>
</evidence>
<dbReference type="SUPFAM" id="SSF52540">
    <property type="entry name" value="P-loop containing nucleoside triphosphate hydrolases"/>
    <property type="match status" value="1"/>
</dbReference>
<feature type="domain" description="CBS" evidence="8">
    <location>
        <begin position="84"/>
        <end position="136"/>
    </location>
</feature>
<evidence type="ECO:0000256" key="3">
    <source>
        <dbReference type="ARBA" id="ARBA00023015"/>
    </source>
</evidence>
<name>R3TZZ0_9ENTE</name>
<dbReference type="Gene3D" id="1.10.10.60">
    <property type="entry name" value="Homeodomain-like"/>
    <property type="match status" value="1"/>
</dbReference>
<dbReference type="InterPro" id="IPR000014">
    <property type="entry name" value="PAS"/>
</dbReference>
<dbReference type="PROSITE" id="PS51371">
    <property type="entry name" value="CBS"/>
    <property type="match status" value="2"/>
</dbReference>
<dbReference type="InterPro" id="IPR027417">
    <property type="entry name" value="P-loop_NTPase"/>
</dbReference>
<dbReference type="SUPFAM" id="SSF55785">
    <property type="entry name" value="PYP-like sensor domain (PAS domain)"/>
    <property type="match status" value="1"/>
</dbReference>
<dbReference type="InterPro" id="IPR003593">
    <property type="entry name" value="AAA+_ATPase"/>
</dbReference>
<dbReference type="InterPro" id="IPR000644">
    <property type="entry name" value="CBS_dom"/>
</dbReference>
<accession>R3TZZ0</accession>
<evidence type="ECO:0000259" key="7">
    <source>
        <dbReference type="PROSITE" id="PS50112"/>
    </source>
</evidence>
<feature type="domain" description="PAS" evidence="7">
    <location>
        <begin position="143"/>
        <end position="194"/>
    </location>
</feature>
<dbReference type="PANTHER" id="PTHR32071:SF57">
    <property type="entry name" value="C4-DICARBOXYLATE TRANSPORT TRANSCRIPTIONAL REGULATORY PROTEIN DCTD"/>
    <property type="match status" value="1"/>
</dbReference>
<dbReference type="Pfam" id="PF00571">
    <property type="entry name" value="CBS"/>
    <property type="match status" value="2"/>
</dbReference>
<dbReference type="InterPro" id="IPR002078">
    <property type="entry name" value="Sigma_54_int"/>
</dbReference>
<dbReference type="OrthoDB" id="9771372at2"/>
<dbReference type="PROSITE" id="PS50112">
    <property type="entry name" value="PAS"/>
    <property type="match status" value="1"/>
</dbReference>
<dbReference type="Proteomes" id="UP000013785">
    <property type="component" value="Unassembled WGS sequence"/>
</dbReference>
<dbReference type="Pfam" id="PF25601">
    <property type="entry name" value="AAA_lid_14"/>
    <property type="match status" value="1"/>
</dbReference>
<dbReference type="NCBIfam" id="TIGR00229">
    <property type="entry name" value="sensory_box"/>
    <property type="match status" value="1"/>
</dbReference>
<dbReference type="SMART" id="SM00116">
    <property type="entry name" value="CBS"/>
    <property type="match status" value="2"/>
</dbReference>
<dbReference type="GO" id="GO:0005524">
    <property type="term" value="F:ATP binding"/>
    <property type="evidence" value="ECO:0007669"/>
    <property type="project" value="UniProtKB-KW"/>
</dbReference>
<dbReference type="Gene3D" id="3.30.450.20">
    <property type="entry name" value="PAS domain"/>
    <property type="match status" value="1"/>
</dbReference>
<dbReference type="PATRIC" id="fig|1158610.3.peg.691"/>
<dbReference type="STRING" id="154621.RV11_GL002347"/>
<keyword evidence="3" id="KW-0805">Transcription regulation</keyword>
<dbReference type="InterPro" id="IPR046342">
    <property type="entry name" value="CBS_dom_sf"/>
</dbReference>
<dbReference type="PROSITE" id="PS00676">
    <property type="entry name" value="SIGMA54_INTERACT_2"/>
    <property type="match status" value="1"/>
</dbReference>
<evidence type="ECO:0000256" key="1">
    <source>
        <dbReference type="ARBA" id="ARBA00022741"/>
    </source>
</evidence>
<dbReference type="SMART" id="SM00382">
    <property type="entry name" value="AAA"/>
    <property type="match status" value="1"/>
</dbReference>
<organism evidence="9 10">
    <name type="scientific">Enterococcus phoeniculicola ATCC BAA-412</name>
    <dbReference type="NCBI Taxonomy" id="1158610"/>
    <lineage>
        <taxon>Bacteria</taxon>
        <taxon>Bacillati</taxon>
        <taxon>Bacillota</taxon>
        <taxon>Bacilli</taxon>
        <taxon>Lactobacillales</taxon>
        <taxon>Enterococcaceae</taxon>
        <taxon>Enterococcus</taxon>
    </lineage>
</organism>
<feature type="domain" description="Sigma-54 factor interaction" evidence="6">
    <location>
        <begin position="279"/>
        <end position="509"/>
    </location>
</feature>
<evidence type="ECO:0000256" key="2">
    <source>
        <dbReference type="ARBA" id="ARBA00022840"/>
    </source>
</evidence>
<feature type="domain" description="CBS" evidence="8">
    <location>
        <begin position="20"/>
        <end position="80"/>
    </location>
</feature>
<dbReference type="InterPro" id="IPR058031">
    <property type="entry name" value="AAA_lid_NorR"/>
</dbReference>
<dbReference type="SUPFAM" id="SSF46689">
    <property type="entry name" value="Homeodomain-like"/>
    <property type="match status" value="1"/>
</dbReference>
<dbReference type="InterPro" id="IPR002197">
    <property type="entry name" value="HTH_Fis"/>
</dbReference>
<dbReference type="Gene3D" id="3.10.580.10">
    <property type="entry name" value="CBS-domain"/>
    <property type="match status" value="1"/>
</dbReference>
<dbReference type="Pfam" id="PF02954">
    <property type="entry name" value="HTH_8"/>
    <property type="match status" value="1"/>
</dbReference>
<dbReference type="HOGENOM" id="CLU_000445_8_1_9"/>
<dbReference type="PROSITE" id="PS50045">
    <property type="entry name" value="SIGMA54_INTERACT_4"/>
    <property type="match status" value="1"/>
</dbReference>
<dbReference type="Pfam" id="PF00989">
    <property type="entry name" value="PAS"/>
    <property type="match status" value="1"/>
</dbReference>
<evidence type="ECO:0000256" key="4">
    <source>
        <dbReference type="ARBA" id="ARBA00023163"/>
    </source>
</evidence>
<evidence type="ECO:0000313" key="10">
    <source>
        <dbReference type="Proteomes" id="UP000013785"/>
    </source>
</evidence>
<dbReference type="eggNOG" id="COG3829">
    <property type="taxonomic scope" value="Bacteria"/>
</dbReference>
<evidence type="ECO:0000259" key="8">
    <source>
        <dbReference type="PROSITE" id="PS51371"/>
    </source>
</evidence>
<dbReference type="InterPro" id="IPR013767">
    <property type="entry name" value="PAS_fold"/>
</dbReference>
<sequence length="587" mass="66397">MFEKTKMKTYTNVDPVAKWMTKEVIYIRDNETVSRAIDILDNHTIFGIPVVDEEHRFLGLMSKTVIMNYISNSSVFNLPVSQIMLVECETIHPESSIDEASGLKGGCLPVVDEAGRLVGIITRTDIIRANAFRLDEAKEQVDYAETLKLVLNSAYEGVVVVNSDGYIQEINESYCRIINCRREEVLGRNVVEVIENTRLDVIAKTGREERGHIQRIAGQDLVVHRIPIFQNKRPVGAIGMLVFKDISEMNVLYNRINVQKHQSKERQRLKQQASILDAIIGQSSEIKAAKKRAAKAAACSSNVFITGASGTGKEVFAKAIHEMSTFSEGKFICVNCSAIPESLLESELFGYEEGAFTDAKRGGKLGKFELADKGTIFLDEIGDMPFSMQAKLLRVIQERTIERVGSTEQKRVNVRIITATHRDLKKMVEEGTFREDLYYRINVISLKLPSLAERKEDISLFLTKGIEEFVQQFGFERKQLSSEATACLEAYHWPGNIRHLLNVCESLVALTDGPLIGVNDLPIEIQEYYYEQTMSLNEAKLSKVEQQEKELIRKNLLLYNGNKTLVSKELGIPRSTFYEKIKKYELV</sequence>
<keyword evidence="10" id="KW-1185">Reference proteome</keyword>
<dbReference type="SMART" id="SM00091">
    <property type="entry name" value="PAS"/>
    <property type="match status" value="1"/>
</dbReference>
<keyword evidence="1" id="KW-0547">Nucleotide-binding</keyword>
<dbReference type="RefSeq" id="WP_010767388.1">
    <property type="nucleotide sequence ID" value="NZ_ASWE01000004.1"/>
</dbReference>
<keyword evidence="4" id="KW-0804">Transcription</keyword>
<dbReference type="PANTHER" id="PTHR32071">
    <property type="entry name" value="TRANSCRIPTIONAL REGULATORY PROTEIN"/>
    <property type="match status" value="1"/>
</dbReference>
<dbReference type="CDD" id="cd00009">
    <property type="entry name" value="AAA"/>
    <property type="match status" value="1"/>
</dbReference>
<reference evidence="9 10" key="1">
    <citation type="submission" date="2013-02" db="EMBL/GenBank/DDBJ databases">
        <title>The Genome Sequence of Enterococcus phoeniculicola BAA-412.</title>
        <authorList>
            <consortium name="The Broad Institute Genome Sequencing Platform"/>
            <consortium name="The Broad Institute Genome Sequencing Center for Infectious Disease"/>
            <person name="Earl A.M."/>
            <person name="Gilmore M.S."/>
            <person name="Lebreton F."/>
            <person name="Walker B."/>
            <person name="Young S.K."/>
            <person name="Zeng Q."/>
            <person name="Gargeya S."/>
            <person name="Fitzgerald M."/>
            <person name="Haas B."/>
            <person name="Abouelleil A."/>
            <person name="Alvarado L."/>
            <person name="Arachchi H.M."/>
            <person name="Berlin A.M."/>
            <person name="Chapman S.B."/>
            <person name="Dewar J."/>
            <person name="Goldberg J."/>
            <person name="Griggs A."/>
            <person name="Gujja S."/>
            <person name="Hansen M."/>
            <person name="Howarth C."/>
            <person name="Imamovic A."/>
            <person name="Larimer J."/>
            <person name="McCowan C."/>
            <person name="Murphy C."/>
            <person name="Neiman D."/>
            <person name="Pearson M."/>
            <person name="Priest M."/>
            <person name="Roberts A."/>
            <person name="Saif S."/>
            <person name="Shea T."/>
            <person name="Sisk P."/>
            <person name="Sykes S."/>
            <person name="Wortman J."/>
            <person name="Nusbaum C."/>
            <person name="Birren B."/>
        </authorList>
    </citation>
    <scope>NUCLEOTIDE SEQUENCE [LARGE SCALE GENOMIC DNA]</scope>
    <source>
        <strain evidence="9 10">ATCC BAA-412</strain>
    </source>
</reference>
<dbReference type="GO" id="GO:0043565">
    <property type="term" value="F:sequence-specific DNA binding"/>
    <property type="evidence" value="ECO:0007669"/>
    <property type="project" value="InterPro"/>
</dbReference>
<keyword evidence="5" id="KW-0129">CBS domain</keyword>
<dbReference type="FunFam" id="3.40.50.300:FF:000006">
    <property type="entry name" value="DNA-binding transcriptional regulator NtrC"/>
    <property type="match status" value="1"/>
</dbReference>